<feature type="compositionally biased region" description="Low complexity" evidence="1">
    <location>
        <begin position="12"/>
        <end position="26"/>
    </location>
</feature>
<protein>
    <submittedName>
        <fullName evidence="2">Uncharacterized protein</fullName>
    </submittedName>
</protein>
<feature type="region of interest" description="Disordered" evidence="1">
    <location>
        <begin position="1"/>
        <end position="26"/>
    </location>
</feature>
<dbReference type="EMBL" id="DF846116">
    <property type="protein sequence ID" value="GAT49997.1"/>
    <property type="molecule type" value="Genomic_DNA"/>
</dbReference>
<reference evidence="2" key="1">
    <citation type="submission" date="2014-09" db="EMBL/GenBank/DDBJ databases">
        <title>Genome sequence of the luminous mushroom Mycena chlorophos for searching fungal bioluminescence genes.</title>
        <authorList>
            <person name="Tanaka Y."/>
            <person name="Kasuga D."/>
            <person name="Oba Y."/>
            <person name="Hase S."/>
            <person name="Sato K."/>
            <person name="Oba Y."/>
            <person name="Sakakibara Y."/>
        </authorList>
    </citation>
    <scope>NUCLEOTIDE SEQUENCE</scope>
</reference>
<gene>
    <name evidence="2" type="ORF">MCHLO_07280</name>
</gene>
<dbReference type="Proteomes" id="UP000815677">
    <property type="component" value="Unassembled WGS sequence"/>
</dbReference>
<sequence length="112" mass="12029">MDPAPSTRPRFPTNEAPPASTPTAPKPWIDQLLATAESFTPPDNLPAAQGVFNAVIELLHGVKNMKDPNKLEALCGAIIETAKVLNNLKPNAAQGQKLSSTCKKFQGYVLYT</sequence>
<name>A0ABQ0LFX4_MYCCL</name>
<organism evidence="2 3">
    <name type="scientific">Mycena chlorophos</name>
    <name type="common">Agaric fungus</name>
    <name type="synonym">Agaricus chlorophos</name>
    <dbReference type="NCBI Taxonomy" id="658473"/>
    <lineage>
        <taxon>Eukaryota</taxon>
        <taxon>Fungi</taxon>
        <taxon>Dikarya</taxon>
        <taxon>Basidiomycota</taxon>
        <taxon>Agaricomycotina</taxon>
        <taxon>Agaricomycetes</taxon>
        <taxon>Agaricomycetidae</taxon>
        <taxon>Agaricales</taxon>
        <taxon>Marasmiineae</taxon>
        <taxon>Mycenaceae</taxon>
        <taxon>Mycena</taxon>
    </lineage>
</organism>
<evidence type="ECO:0000256" key="1">
    <source>
        <dbReference type="SAM" id="MobiDB-lite"/>
    </source>
</evidence>
<proteinExistence type="predicted"/>
<evidence type="ECO:0000313" key="3">
    <source>
        <dbReference type="Proteomes" id="UP000815677"/>
    </source>
</evidence>
<keyword evidence="3" id="KW-1185">Reference proteome</keyword>
<evidence type="ECO:0000313" key="2">
    <source>
        <dbReference type="EMBL" id="GAT49997.1"/>
    </source>
</evidence>
<accession>A0ABQ0LFX4</accession>